<gene>
    <name evidence="3" type="ORF">NOG11_02010</name>
</gene>
<dbReference type="RefSeq" id="WP_256617959.1">
    <property type="nucleotide sequence ID" value="NZ_JANIBC010000001.1"/>
</dbReference>
<name>A0A9X2L6X3_9PROT</name>
<dbReference type="SUPFAM" id="SSF51338">
    <property type="entry name" value="Composite domain of metallo-dependent hydrolases"/>
    <property type="match status" value="1"/>
</dbReference>
<dbReference type="Gene3D" id="2.30.40.10">
    <property type="entry name" value="Urease, subunit C, domain 1"/>
    <property type="match status" value="1"/>
</dbReference>
<proteinExistence type="predicted"/>
<dbReference type="InterPro" id="IPR013108">
    <property type="entry name" value="Amidohydro_3"/>
</dbReference>
<reference evidence="3" key="1">
    <citation type="submission" date="2022-07" db="EMBL/GenBank/DDBJ databases">
        <title>Parvularcula maris sp. nov., an algicidal bacterium isolated from seawater.</title>
        <authorList>
            <person name="Li F."/>
        </authorList>
    </citation>
    <scope>NUCLEOTIDE SEQUENCE</scope>
    <source>
        <strain evidence="3">BGMRC 0090</strain>
    </source>
</reference>
<dbReference type="Gene3D" id="3.20.20.140">
    <property type="entry name" value="Metal-dependent hydrolases"/>
    <property type="match status" value="1"/>
</dbReference>
<dbReference type="CDD" id="cd01300">
    <property type="entry name" value="YtcJ_like"/>
    <property type="match status" value="1"/>
</dbReference>
<dbReference type="Pfam" id="PF07969">
    <property type="entry name" value="Amidohydro_3"/>
    <property type="match status" value="1"/>
</dbReference>
<dbReference type="PANTHER" id="PTHR22642:SF2">
    <property type="entry name" value="PROTEIN LONG AFTER FAR-RED 3"/>
    <property type="match status" value="1"/>
</dbReference>
<evidence type="ECO:0000313" key="4">
    <source>
        <dbReference type="Proteomes" id="UP001142610"/>
    </source>
</evidence>
<dbReference type="InterPro" id="IPR033932">
    <property type="entry name" value="YtcJ-like"/>
</dbReference>
<dbReference type="EMBL" id="JANIBC010000001">
    <property type="protein sequence ID" value="MCQ8184152.1"/>
    <property type="molecule type" value="Genomic_DNA"/>
</dbReference>
<sequence>MITAVFSLLAQGACDVTVIQGRIETPTKTHEALAIASGRVRQIGTMAQMPSVEEGCLIELADDETAFPGLTDSHVHLIGIGFREMELNLDQARSVRDVQEALRRKATEQLEGIIAGRGWIETAWPEGRALNAADLDAVVSDRPVFLVRADGHAAALNSAGLEAAQITDDTPDPVGGRIVRDADGKATGYLIDAAMDLVSPLLPQVDDERRREALRRGAEVYASRGWTSVHNMSVGAEELRLMEELAASGELPLRVANFVTQDAMPGLIEAGPGCDETGLVCHLGVKFYADGALGSRGALLKEPYADEPGTIGLRLLTEDDAKKAYRQAVDGGLQVTTHAIGDRANADVLSWYEELREDYPRAVFRIEHAQIVSPSDIEQFSEVGVIASMQPSHAVGDLHFAEDRLGEERLEGAYAWNSLASEGTLIVFGSDAPVEQGDPRIELYAASERRDLSGFSGENWHPEEALGRAETLALFTTAPALAIGRGGSLGTLAPGFAADLSVFRGDPFAGPEEAEAVATMIGGAWVSGRYAPPPAPVEDEEVEEDAEDGR</sequence>
<dbReference type="SUPFAM" id="SSF51556">
    <property type="entry name" value="Metallo-dependent hydrolases"/>
    <property type="match status" value="1"/>
</dbReference>
<evidence type="ECO:0000256" key="1">
    <source>
        <dbReference type="SAM" id="MobiDB-lite"/>
    </source>
</evidence>
<dbReference type="AlphaFoldDB" id="A0A9X2L6X3"/>
<dbReference type="Gene3D" id="3.10.310.70">
    <property type="match status" value="1"/>
</dbReference>
<dbReference type="InterPro" id="IPR011059">
    <property type="entry name" value="Metal-dep_hydrolase_composite"/>
</dbReference>
<feature type="region of interest" description="Disordered" evidence="1">
    <location>
        <begin position="528"/>
        <end position="550"/>
    </location>
</feature>
<feature type="compositionally biased region" description="Acidic residues" evidence="1">
    <location>
        <begin position="537"/>
        <end position="550"/>
    </location>
</feature>
<protein>
    <submittedName>
        <fullName evidence="3">Amidohydrolase</fullName>
    </submittedName>
</protein>
<feature type="domain" description="Amidohydrolase 3" evidence="2">
    <location>
        <begin position="62"/>
        <end position="525"/>
    </location>
</feature>
<evidence type="ECO:0000259" key="2">
    <source>
        <dbReference type="Pfam" id="PF07969"/>
    </source>
</evidence>
<keyword evidence="4" id="KW-1185">Reference proteome</keyword>
<comment type="caution">
    <text evidence="3">The sequence shown here is derived from an EMBL/GenBank/DDBJ whole genome shotgun (WGS) entry which is preliminary data.</text>
</comment>
<dbReference type="GO" id="GO:0016810">
    <property type="term" value="F:hydrolase activity, acting on carbon-nitrogen (but not peptide) bonds"/>
    <property type="evidence" value="ECO:0007669"/>
    <property type="project" value="InterPro"/>
</dbReference>
<dbReference type="PANTHER" id="PTHR22642">
    <property type="entry name" value="IMIDAZOLONEPROPIONASE"/>
    <property type="match status" value="1"/>
</dbReference>
<accession>A0A9X2L6X3</accession>
<dbReference type="InterPro" id="IPR032466">
    <property type="entry name" value="Metal_Hydrolase"/>
</dbReference>
<organism evidence="3 4">
    <name type="scientific">Parvularcula maris</name>
    <dbReference type="NCBI Taxonomy" id="2965077"/>
    <lineage>
        <taxon>Bacteria</taxon>
        <taxon>Pseudomonadati</taxon>
        <taxon>Pseudomonadota</taxon>
        <taxon>Alphaproteobacteria</taxon>
        <taxon>Parvularculales</taxon>
        <taxon>Parvularculaceae</taxon>
        <taxon>Parvularcula</taxon>
    </lineage>
</organism>
<evidence type="ECO:0000313" key="3">
    <source>
        <dbReference type="EMBL" id="MCQ8184152.1"/>
    </source>
</evidence>
<dbReference type="Proteomes" id="UP001142610">
    <property type="component" value="Unassembled WGS sequence"/>
</dbReference>